<dbReference type="AlphaFoldDB" id="A0A6B8RSS2"/>
<dbReference type="InterPro" id="IPR011256">
    <property type="entry name" value="Reg_factor_effector_dom_sf"/>
</dbReference>
<dbReference type="Gene3D" id="3.20.80.10">
    <property type="entry name" value="Regulatory factor, effector binding domain"/>
    <property type="match status" value="1"/>
</dbReference>
<dbReference type="KEGG" id="ppsc:EHS13_27460"/>
<dbReference type="EMBL" id="CP034235">
    <property type="protein sequence ID" value="QGQ98356.1"/>
    <property type="molecule type" value="Genomic_DNA"/>
</dbReference>
<reference evidence="3" key="1">
    <citation type="submission" date="2018-11" db="EMBL/GenBank/DDBJ databases">
        <title>Complete genome sequence of Paenibacillus sp. ML311-T8.</title>
        <authorList>
            <person name="Nam Y.-D."/>
            <person name="Kang J."/>
            <person name="Chung W.-H."/>
            <person name="Park Y.S."/>
        </authorList>
    </citation>
    <scope>NUCLEOTIDE SEQUENCE [LARGE SCALE GENOMIC DNA]</scope>
    <source>
        <strain evidence="3">ML311-T8</strain>
    </source>
</reference>
<dbReference type="RefSeq" id="WP_155703461.1">
    <property type="nucleotide sequence ID" value="NZ_CP034235.1"/>
</dbReference>
<gene>
    <name evidence="2" type="ORF">EHS13_27460</name>
</gene>
<name>A0A6B8RSS2_9BACL</name>
<dbReference type="OrthoDB" id="4772335at2"/>
<evidence type="ECO:0000313" key="2">
    <source>
        <dbReference type="EMBL" id="QGQ98356.1"/>
    </source>
</evidence>
<dbReference type="SUPFAM" id="SSF55136">
    <property type="entry name" value="Probable bacterial effector-binding domain"/>
    <property type="match status" value="1"/>
</dbReference>
<keyword evidence="3" id="KW-1185">Reference proteome</keyword>
<accession>A0A6B8RSS2</accession>
<feature type="domain" description="GyrI-like small molecule binding" evidence="1">
    <location>
        <begin position="119"/>
        <end position="188"/>
    </location>
</feature>
<sequence>MAIDRKVIEREDIRRSNKEFYSLRDKTVQLYTLPEMNYLSSTGVGERNIYAMYDYRGIWMMGRFINRVKHYTVRDLNKNFSRMPMELEWGDPFKANMWVPEYIDQILFNNTVADLVERFGEMDYTFELVMLPQRRCAQFLHQGSYEEIQQSEVELLRGIEAQGYKPKGKCQEIFMNHPHCNPPEKLKILLRHELA</sequence>
<evidence type="ECO:0000313" key="3">
    <source>
        <dbReference type="Proteomes" id="UP000426246"/>
    </source>
</evidence>
<evidence type="ECO:0000259" key="1">
    <source>
        <dbReference type="Pfam" id="PF06445"/>
    </source>
</evidence>
<organism evidence="2 3">
    <name type="scientific">Paenibacillus psychroresistens</name>
    <dbReference type="NCBI Taxonomy" id="1778678"/>
    <lineage>
        <taxon>Bacteria</taxon>
        <taxon>Bacillati</taxon>
        <taxon>Bacillota</taxon>
        <taxon>Bacilli</taxon>
        <taxon>Bacillales</taxon>
        <taxon>Paenibacillaceae</taxon>
        <taxon>Paenibacillus</taxon>
    </lineage>
</organism>
<proteinExistence type="predicted"/>
<dbReference type="Proteomes" id="UP000426246">
    <property type="component" value="Chromosome"/>
</dbReference>
<dbReference type="InterPro" id="IPR029442">
    <property type="entry name" value="GyrI-like"/>
</dbReference>
<dbReference type="Pfam" id="PF06445">
    <property type="entry name" value="GyrI-like"/>
    <property type="match status" value="1"/>
</dbReference>
<protein>
    <recommendedName>
        <fullName evidence="1">GyrI-like small molecule binding domain-containing protein</fullName>
    </recommendedName>
</protein>